<reference evidence="8 9" key="1">
    <citation type="submission" date="2018-11" db="EMBL/GenBank/DDBJ databases">
        <title>Genomic Encyclopedia of Type Strains, Phase IV (KMG-IV): sequencing the most valuable type-strain genomes for metagenomic binning, comparative biology and taxonomic classification.</title>
        <authorList>
            <person name="Goeker M."/>
        </authorList>
    </citation>
    <scope>NUCLEOTIDE SEQUENCE [LARGE SCALE GENOMIC DNA]</scope>
    <source>
        <strain evidence="8 9">DSM 21945</strain>
    </source>
</reference>
<dbReference type="AlphaFoldDB" id="A0A3N1PA47"/>
<dbReference type="Pfam" id="PF00293">
    <property type="entry name" value="NUDIX"/>
    <property type="match status" value="1"/>
</dbReference>
<dbReference type="Gene3D" id="3.90.79.10">
    <property type="entry name" value="Nucleoside Triphosphate Pyrophosphohydrolase"/>
    <property type="match status" value="1"/>
</dbReference>
<gene>
    <name evidence="8" type="ORF">EDC28_106157</name>
</gene>
<evidence type="ECO:0000256" key="2">
    <source>
        <dbReference type="ARBA" id="ARBA00001946"/>
    </source>
</evidence>
<dbReference type="InterPro" id="IPR045121">
    <property type="entry name" value="CoAse"/>
</dbReference>
<comment type="caution">
    <text evidence="8">The sequence shown here is derived from an EMBL/GenBank/DDBJ whole genome shotgun (WGS) entry which is preliminary data.</text>
</comment>
<evidence type="ECO:0000256" key="4">
    <source>
        <dbReference type="ARBA" id="ARBA00022801"/>
    </source>
</evidence>
<evidence type="ECO:0000256" key="3">
    <source>
        <dbReference type="ARBA" id="ARBA00022723"/>
    </source>
</evidence>
<dbReference type="PROSITE" id="PS51462">
    <property type="entry name" value="NUDIX"/>
    <property type="match status" value="1"/>
</dbReference>
<keyword evidence="6" id="KW-0464">Manganese</keyword>
<dbReference type="PANTHER" id="PTHR12992:SF11">
    <property type="entry name" value="MITOCHONDRIAL COENZYME A DIPHOSPHATASE NUDT8"/>
    <property type="match status" value="1"/>
</dbReference>
<organism evidence="8 9">
    <name type="scientific">Gallaecimonas pentaromativorans</name>
    <dbReference type="NCBI Taxonomy" id="584787"/>
    <lineage>
        <taxon>Bacteria</taxon>
        <taxon>Pseudomonadati</taxon>
        <taxon>Pseudomonadota</taxon>
        <taxon>Gammaproteobacteria</taxon>
        <taxon>Enterobacterales</taxon>
        <taxon>Gallaecimonadaceae</taxon>
        <taxon>Gallaecimonas</taxon>
    </lineage>
</organism>
<evidence type="ECO:0000259" key="7">
    <source>
        <dbReference type="PROSITE" id="PS51462"/>
    </source>
</evidence>
<evidence type="ECO:0000313" key="9">
    <source>
        <dbReference type="Proteomes" id="UP000268033"/>
    </source>
</evidence>
<evidence type="ECO:0000256" key="5">
    <source>
        <dbReference type="ARBA" id="ARBA00022842"/>
    </source>
</evidence>
<keyword evidence="5" id="KW-0460">Magnesium</keyword>
<dbReference type="EMBL" id="RJUL01000006">
    <property type="protein sequence ID" value="ROQ24909.1"/>
    <property type="molecule type" value="Genomic_DNA"/>
</dbReference>
<dbReference type="PANTHER" id="PTHR12992">
    <property type="entry name" value="NUDIX HYDROLASE"/>
    <property type="match status" value="1"/>
</dbReference>
<dbReference type="GO" id="GO:0046872">
    <property type="term" value="F:metal ion binding"/>
    <property type="evidence" value="ECO:0007669"/>
    <property type="project" value="UniProtKB-KW"/>
</dbReference>
<evidence type="ECO:0000256" key="6">
    <source>
        <dbReference type="ARBA" id="ARBA00023211"/>
    </source>
</evidence>
<dbReference type="STRING" id="584787.GCA_001247655_04047"/>
<keyword evidence="9" id="KW-1185">Reference proteome</keyword>
<dbReference type="NCBIfam" id="NF007980">
    <property type="entry name" value="PRK10707.1"/>
    <property type="match status" value="1"/>
</dbReference>
<comment type="cofactor">
    <cofactor evidence="2">
        <name>Mg(2+)</name>
        <dbReference type="ChEBI" id="CHEBI:18420"/>
    </cofactor>
</comment>
<dbReference type="GO" id="GO:0010945">
    <property type="term" value="F:coenzyme A diphosphatase activity"/>
    <property type="evidence" value="ECO:0007669"/>
    <property type="project" value="InterPro"/>
</dbReference>
<protein>
    <submittedName>
        <fullName evidence="8">8-oxo-dGTP pyrophosphatase MutT (NUDIX family)</fullName>
    </submittedName>
</protein>
<comment type="cofactor">
    <cofactor evidence="1">
        <name>Mn(2+)</name>
        <dbReference type="ChEBI" id="CHEBI:29035"/>
    </cofactor>
</comment>
<name>A0A3N1PA47_9GAMM</name>
<dbReference type="InterPro" id="IPR015797">
    <property type="entry name" value="NUDIX_hydrolase-like_dom_sf"/>
</dbReference>
<dbReference type="CDD" id="cd03426">
    <property type="entry name" value="NUDIX_CoAse_Nudt7"/>
    <property type="match status" value="1"/>
</dbReference>
<dbReference type="Proteomes" id="UP000268033">
    <property type="component" value="Unassembled WGS sequence"/>
</dbReference>
<proteinExistence type="predicted"/>
<dbReference type="SUPFAM" id="SSF55811">
    <property type="entry name" value="Nudix"/>
    <property type="match status" value="1"/>
</dbReference>
<evidence type="ECO:0000256" key="1">
    <source>
        <dbReference type="ARBA" id="ARBA00001936"/>
    </source>
</evidence>
<sequence length="185" mass="20490">MNPFAPEFLLRSLAPASRGIELSNAREAAVLVAILDKPEPSVLLTRRTQTLRSHSGQIALPGGRVDDTDPSHTHAALREAWEEVGLPPADVMPLGQLNPFFTVSRYRITPIVGLAPADFPWQLSIDEVDAVFEVPLAVVLNLNNYHQMQVNRLGQPHSVYFLPWQGWFIWGATAGIFHDLALHMA</sequence>
<keyword evidence="4" id="KW-0378">Hydrolase</keyword>
<accession>A0A3N1PA47</accession>
<feature type="domain" description="Nudix hydrolase" evidence="7">
    <location>
        <begin position="25"/>
        <end position="156"/>
    </location>
</feature>
<evidence type="ECO:0000313" key="8">
    <source>
        <dbReference type="EMBL" id="ROQ24909.1"/>
    </source>
</evidence>
<dbReference type="RefSeq" id="WP_123421808.1">
    <property type="nucleotide sequence ID" value="NZ_JBLXAC010000006.1"/>
</dbReference>
<keyword evidence="3" id="KW-0479">Metal-binding</keyword>
<dbReference type="InterPro" id="IPR000086">
    <property type="entry name" value="NUDIX_hydrolase_dom"/>
</dbReference>